<evidence type="ECO:0000256" key="4">
    <source>
        <dbReference type="ARBA" id="ARBA00022989"/>
    </source>
</evidence>
<proteinExistence type="inferred from homology"/>
<reference evidence="7" key="2">
    <citation type="submission" date="2014-06" db="EMBL/GenBank/DDBJ databases">
        <title>The complete genome of Blastobotrys (Arxula) adeninivorans LS3 - a yeast of biotechnological interest.</title>
        <authorList>
            <person name="Kunze G."/>
            <person name="Gaillardin C."/>
            <person name="Czernicka M."/>
            <person name="Durrens P."/>
            <person name="Martin T."/>
            <person name="Boer E."/>
            <person name="Gabaldon T."/>
            <person name="Cruz J."/>
            <person name="Talla E."/>
            <person name="Marck C."/>
            <person name="Goffeau A."/>
            <person name="Barbe V."/>
            <person name="Baret P."/>
            <person name="Baronian K."/>
            <person name="Beier S."/>
            <person name="Bleykasten C."/>
            <person name="Bode R."/>
            <person name="Casaregola S."/>
            <person name="Despons L."/>
            <person name="Fairhead C."/>
            <person name="Giersberg M."/>
            <person name="Gierski P."/>
            <person name="Hahnel U."/>
            <person name="Hartmann A."/>
            <person name="Jankowska D."/>
            <person name="Jubin C."/>
            <person name="Jung P."/>
            <person name="Lafontaine I."/>
            <person name="Leh-Louis V."/>
            <person name="Lemaire M."/>
            <person name="Marcet-Houben M."/>
            <person name="Mascher M."/>
            <person name="Morel G."/>
            <person name="Richard G.-F."/>
            <person name="Riechen J."/>
            <person name="Sacerdot C."/>
            <person name="Sarkar A."/>
            <person name="Savel G."/>
            <person name="Schacherer J."/>
            <person name="Sherman D."/>
            <person name="Straub M.-L."/>
            <person name="Stein N."/>
            <person name="Thierry A."/>
            <person name="Trautwein-Schult A."/>
            <person name="Westhof E."/>
            <person name="Worch S."/>
            <person name="Dujon B."/>
            <person name="Souciet J.-L."/>
            <person name="Wincker P."/>
            <person name="Scholz U."/>
            <person name="Neuveglise N."/>
        </authorList>
    </citation>
    <scope>NUCLEOTIDE SEQUENCE</scope>
    <source>
        <strain evidence="7">LS3</strain>
    </source>
</reference>
<sequence>MSSLLRGSLLLRAGAMVGASALGIHTASRAMMRPIRCDAPAVGITPVAPTAYSQKPVPTGRFGGKLNYEELSIGSFTGLLCGYVVGKLSTLFAVLIATGLLAFQFVESRGYVRSPALLPLVGDAIQWGRRKLDVETLVVEHPSFKISYALSFLIAAFNA</sequence>
<evidence type="ECO:0000256" key="3">
    <source>
        <dbReference type="ARBA" id="ARBA00022692"/>
    </source>
</evidence>
<dbReference type="GO" id="GO:0016020">
    <property type="term" value="C:membrane"/>
    <property type="evidence" value="ECO:0007669"/>
    <property type="project" value="UniProtKB-SubCell"/>
</dbReference>
<evidence type="ECO:0000313" key="7">
    <source>
        <dbReference type="EMBL" id="CDP33182.1"/>
    </source>
</evidence>
<gene>
    <name evidence="7" type="ORF">GNLVRS02_ARAD1A03564g</name>
</gene>
<accession>A0A060T2V1</accession>
<reference evidence="7" key="1">
    <citation type="submission" date="2014-02" db="EMBL/GenBank/DDBJ databases">
        <authorList>
            <person name="Genoscope - CEA"/>
        </authorList>
    </citation>
    <scope>NUCLEOTIDE SEQUENCE</scope>
    <source>
        <strain evidence="7">LS3</strain>
    </source>
</reference>
<evidence type="ECO:0000256" key="1">
    <source>
        <dbReference type="ARBA" id="ARBA00004370"/>
    </source>
</evidence>
<dbReference type="PhylomeDB" id="A0A060T2V1"/>
<dbReference type="EMBL" id="HG937691">
    <property type="protein sequence ID" value="CDP33182.1"/>
    <property type="molecule type" value="Genomic_DNA"/>
</dbReference>
<feature type="signal peptide" evidence="6">
    <location>
        <begin position="1"/>
        <end position="21"/>
    </location>
</feature>
<evidence type="ECO:0000256" key="5">
    <source>
        <dbReference type="ARBA" id="ARBA00023136"/>
    </source>
</evidence>
<dbReference type="AlphaFoldDB" id="A0A060T2V1"/>
<comment type="similarity">
    <text evidence="2">Belongs to the FUN14 family.</text>
</comment>
<dbReference type="Pfam" id="PF04930">
    <property type="entry name" value="FUN14"/>
    <property type="match status" value="1"/>
</dbReference>
<keyword evidence="5" id="KW-0472">Membrane</keyword>
<organism evidence="7">
    <name type="scientific">Blastobotrys adeninivorans</name>
    <name type="common">Yeast</name>
    <name type="synonym">Arxula adeninivorans</name>
    <dbReference type="NCBI Taxonomy" id="409370"/>
    <lineage>
        <taxon>Eukaryota</taxon>
        <taxon>Fungi</taxon>
        <taxon>Dikarya</taxon>
        <taxon>Ascomycota</taxon>
        <taxon>Saccharomycotina</taxon>
        <taxon>Dipodascomycetes</taxon>
        <taxon>Dipodascales</taxon>
        <taxon>Trichomonascaceae</taxon>
        <taxon>Blastobotrys</taxon>
    </lineage>
</organism>
<keyword evidence="6" id="KW-0732">Signal</keyword>
<evidence type="ECO:0000256" key="2">
    <source>
        <dbReference type="ARBA" id="ARBA00009160"/>
    </source>
</evidence>
<name>A0A060T2V1_BLAAD</name>
<keyword evidence="3" id="KW-0812">Transmembrane</keyword>
<feature type="chain" id="PRO_5001591858" evidence="6">
    <location>
        <begin position="22"/>
        <end position="159"/>
    </location>
</feature>
<protein>
    <submittedName>
        <fullName evidence="7">ARAD1A03564p</fullName>
    </submittedName>
</protein>
<evidence type="ECO:0000256" key="6">
    <source>
        <dbReference type="SAM" id="SignalP"/>
    </source>
</evidence>
<dbReference type="InterPro" id="IPR007014">
    <property type="entry name" value="FUN14"/>
</dbReference>
<comment type="subcellular location">
    <subcellularLocation>
        <location evidence="1">Membrane</location>
    </subcellularLocation>
</comment>
<keyword evidence="4" id="KW-1133">Transmembrane helix</keyword>